<feature type="non-terminal residue" evidence="5">
    <location>
        <position position="955"/>
    </location>
</feature>
<feature type="compositionally biased region" description="Polar residues" evidence="3">
    <location>
        <begin position="436"/>
        <end position="455"/>
    </location>
</feature>
<feature type="compositionally biased region" description="Low complexity" evidence="3">
    <location>
        <begin position="763"/>
        <end position="775"/>
    </location>
</feature>
<dbReference type="InterPro" id="IPR035963">
    <property type="entry name" value="FERM_2"/>
</dbReference>
<comment type="caution">
    <text evidence="5">The sequence shown here is derived from an EMBL/GenBank/DDBJ whole genome shotgun (WGS) entry which is preliminary data.</text>
</comment>
<feature type="region of interest" description="Disordered" evidence="3">
    <location>
        <begin position="763"/>
        <end position="809"/>
    </location>
</feature>
<feature type="region of interest" description="Disordered" evidence="3">
    <location>
        <begin position="436"/>
        <end position="466"/>
    </location>
</feature>
<dbReference type="PANTHER" id="PTHR23280:SF21">
    <property type="entry name" value="PROTEIN 4.1 HOMOLOG"/>
    <property type="match status" value="1"/>
</dbReference>
<organism evidence="5 6">
    <name type="scientific">Fragariocoptes setiger</name>
    <dbReference type="NCBI Taxonomy" id="1670756"/>
    <lineage>
        <taxon>Eukaryota</taxon>
        <taxon>Metazoa</taxon>
        <taxon>Ecdysozoa</taxon>
        <taxon>Arthropoda</taxon>
        <taxon>Chelicerata</taxon>
        <taxon>Arachnida</taxon>
        <taxon>Acari</taxon>
        <taxon>Acariformes</taxon>
        <taxon>Trombidiformes</taxon>
        <taxon>Prostigmata</taxon>
        <taxon>Eupodina</taxon>
        <taxon>Eriophyoidea</taxon>
        <taxon>Phytoptidae</taxon>
        <taxon>Fragariocoptes</taxon>
    </lineage>
</organism>
<dbReference type="InterPro" id="IPR000299">
    <property type="entry name" value="FERM_domain"/>
</dbReference>
<dbReference type="Gene3D" id="2.30.29.30">
    <property type="entry name" value="Pleckstrin-homology domain (PH domain)/Phosphotyrosine-binding domain (PTB)"/>
    <property type="match status" value="1"/>
</dbReference>
<dbReference type="InterPro" id="IPR018979">
    <property type="entry name" value="FERM_N"/>
</dbReference>
<proteinExistence type="predicted"/>
<gene>
    <name evidence="5" type="primary">Frmd5</name>
    <name evidence="5" type="ORF">GZH46_00224</name>
</gene>
<dbReference type="InterPro" id="IPR014352">
    <property type="entry name" value="FERM/acyl-CoA-bd_prot_sf"/>
</dbReference>
<dbReference type="PANTHER" id="PTHR23280">
    <property type="entry name" value="4.1 G PROTEIN"/>
    <property type="match status" value="1"/>
</dbReference>
<dbReference type="PROSITE" id="PS50057">
    <property type="entry name" value="FERM_3"/>
    <property type="match status" value="1"/>
</dbReference>
<dbReference type="SMART" id="SM00295">
    <property type="entry name" value="B41"/>
    <property type="match status" value="1"/>
</dbReference>
<dbReference type="SUPFAM" id="SSF47031">
    <property type="entry name" value="Second domain of FERM"/>
    <property type="match status" value="1"/>
</dbReference>
<keyword evidence="6" id="KW-1185">Reference proteome</keyword>
<dbReference type="CDD" id="cd14473">
    <property type="entry name" value="FERM_B-lobe"/>
    <property type="match status" value="1"/>
</dbReference>
<feature type="compositionally biased region" description="Basic and acidic residues" evidence="3">
    <location>
        <begin position="776"/>
        <end position="788"/>
    </location>
</feature>
<evidence type="ECO:0000256" key="3">
    <source>
        <dbReference type="SAM" id="MobiDB-lite"/>
    </source>
</evidence>
<dbReference type="Pfam" id="PF09379">
    <property type="entry name" value="FERM_N"/>
    <property type="match status" value="1"/>
</dbReference>
<dbReference type="EMBL" id="JAIFTH010000021">
    <property type="protein sequence ID" value="KAG9511205.1"/>
    <property type="molecule type" value="Genomic_DNA"/>
</dbReference>
<dbReference type="InterPro" id="IPR011993">
    <property type="entry name" value="PH-like_dom_sf"/>
</dbReference>
<feature type="domain" description="FERM" evidence="4">
    <location>
        <begin position="95"/>
        <end position="402"/>
    </location>
</feature>
<dbReference type="SUPFAM" id="SSF50729">
    <property type="entry name" value="PH domain-like"/>
    <property type="match status" value="1"/>
</dbReference>
<dbReference type="Pfam" id="PF00373">
    <property type="entry name" value="FERM_M"/>
    <property type="match status" value="1"/>
</dbReference>
<dbReference type="InterPro" id="IPR018980">
    <property type="entry name" value="FERM_PH-like_C"/>
</dbReference>
<dbReference type="Gene3D" id="3.10.20.90">
    <property type="entry name" value="Phosphatidylinositol 3-kinase Catalytic Subunit, Chain A, domain 1"/>
    <property type="match status" value="1"/>
</dbReference>
<evidence type="ECO:0000256" key="2">
    <source>
        <dbReference type="ARBA" id="ARBA00022949"/>
    </source>
</evidence>
<dbReference type="Pfam" id="PF09380">
    <property type="entry name" value="FERM_C"/>
    <property type="match status" value="1"/>
</dbReference>
<protein>
    <submittedName>
        <fullName evidence="5">FERM domain-containing protein 5</fullName>
    </submittedName>
</protein>
<keyword evidence="2" id="KW-0965">Cell junction</keyword>
<name>A0ABQ7SCR1_9ACAR</name>
<feature type="region of interest" description="Disordered" evidence="3">
    <location>
        <begin position="704"/>
        <end position="750"/>
    </location>
</feature>
<evidence type="ECO:0000259" key="4">
    <source>
        <dbReference type="PROSITE" id="PS50057"/>
    </source>
</evidence>
<reference evidence="5 6" key="1">
    <citation type="submission" date="2020-10" db="EMBL/GenBank/DDBJ databases">
        <authorList>
            <person name="Klimov P.B."/>
            <person name="Dyachkov S.M."/>
            <person name="Chetverikov P.E."/>
        </authorList>
    </citation>
    <scope>NUCLEOTIDE SEQUENCE [LARGE SCALE GENOMIC DNA]</scope>
    <source>
        <strain evidence="5">BMOC 18-1129-001#AD2665</strain>
        <tissue evidence="5">Entire mites</tissue>
    </source>
</reference>
<dbReference type="InterPro" id="IPR019749">
    <property type="entry name" value="Band_41_domain"/>
</dbReference>
<evidence type="ECO:0000313" key="5">
    <source>
        <dbReference type="EMBL" id="KAG9511205.1"/>
    </source>
</evidence>
<dbReference type="Gene3D" id="1.20.80.10">
    <property type="match status" value="1"/>
</dbReference>
<dbReference type="InterPro" id="IPR019748">
    <property type="entry name" value="FERM_central"/>
</dbReference>
<sequence>MSELSRSIAKRWRCITSIKSKLSPCAAAANTTSAKESTNNDNVDHFEETNRGTKANGNYSVIAAAAAAANKIKIGSNNSNSSGHCKNATDNATKLICSIRSMDGELMKEIVINRLDTGQRLLDELRRSMDLNDTKYFGLKVVKNIDEQDDLVDSKWLDLTCPVYRQIKHFLLLSSSLSSDIDANNSCSEPNVYSCPKVVLYLRVKFYPPNPCRISDSLARHYLWIQLKRDLKIGKLASSTDNLIRMAAAVLQYELGDAFDLEPNYASKFNILPDQENLEATIMEVHRTMMSGWTKRQAQAYFLKLAAMSETYGFDFYPVRDHQRHRPMLLGFNYGGIKTIRDRRMVHHMRWHDIQKITYERRMIIFHMSMNNIIGFKCLSVQNCTNLYNRLLEQQHFFTSDLAYMEASSALRRAPLLVTPASVTTKHTRNVEFVCPNQSQNQNGPIESSGTFDSDSSNDRMSYKRQSSFAPRHPFVSKSISEDLYRYKFSPCSSTPARLSYWPPSRIASQDGEIASCRVGSPTSSQVSFDHCHYSNQNNVTRCPSNYRHLQRQHSIGYANDSNNYWPHSESDRSSIDKLNAHAEPCAAQLPVILPTNSDIINGKEQLVNHSVNERANDADNNDNETLLKATQVDNSGNVTESAISTTALATSRAKIEGQASGESTTSIGLTLNNKIDMRTYDINDVNAMELDAASVVTIRELSSRRLRRSKSNHGHRRNKKNNRTSKHNSSTKQGDVDDDESRITTSESEHEISEFINHFMSDSSSISSSGSMASLDHEQQCSYRQHEASTSNSNNVCSRGNSNNNDRNTMLSRIRGLRRVRRCQKNADTSGHLFELSLSSQGGSRNSSHQDCHESTHSHDLISSATTTTLSYHDVASGSLRRYGLKHGSLVSSHRDDHRGHCCCWLSRWWCVAAAMPSLASMINVSVILLALMTVYHVSQPCIECVFNIFFNTI</sequence>
<comment type="subcellular location">
    <subcellularLocation>
        <location evidence="1">Cell junction</location>
    </subcellularLocation>
</comment>
<accession>A0ABQ7SCR1</accession>
<dbReference type="InterPro" id="IPR029071">
    <property type="entry name" value="Ubiquitin-like_domsf"/>
</dbReference>
<feature type="compositionally biased region" description="Low complexity" evidence="3">
    <location>
        <begin position="792"/>
        <end position="806"/>
    </location>
</feature>
<feature type="compositionally biased region" description="Basic residues" evidence="3">
    <location>
        <begin position="705"/>
        <end position="727"/>
    </location>
</feature>
<dbReference type="Proteomes" id="UP000825002">
    <property type="component" value="Unassembled WGS sequence"/>
</dbReference>
<evidence type="ECO:0000256" key="1">
    <source>
        <dbReference type="ARBA" id="ARBA00004282"/>
    </source>
</evidence>
<dbReference type="SUPFAM" id="SSF54236">
    <property type="entry name" value="Ubiquitin-like"/>
    <property type="match status" value="1"/>
</dbReference>
<evidence type="ECO:0000313" key="6">
    <source>
        <dbReference type="Proteomes" id="UP000825002"/>
    </source>
</evidence>